<proteinExistence type="predicted"/>
<comment type="caution">
    <text evidence="3">The sequence shown here is derived from an EMBL/GenBank/DDBJ whole genome shotgun (WGS) entry which is preliminary data.</text>
</comment>
<name>A0ABT8BJI0_9HYPH</name>
<feature type="domain" description="TadE-like" evidence="2">
    <location>
        <begin position="14"/>
        <end position="56"/>
    </location>
</feature>
<dbReference type="EMBL" id="JAUFPX010000014">
    <property type="protein sequence ID" value="MDN3591914.1"/>
    <property type="molecule type" value="Genomic_DNA"/>
</dbReference>
<keyword evidence="1" id="KW-0812">Transmembrane</keyword>
<evidence type="ECO:0000313" key="3">
    <source>
        <dbReference type="EMBL" id="MDN3591914.1"/>
    </source>
</evidence>
<feature type="transmembrane region" description="Helical" evidence="1">
    <location>
        <begin position="20"/>
        <end position="42"/>
    </location>
</feature>
<evidence type="ECO:0000313" key="4">
    <source>
        <dbReference type="Proteomes" id="UP001224644"/>
    </source>
</evidence>
<keyword evidence="4" id="KW-1185">Reference proteome</keyword>
<keyword evidence="1" id="KW-0472">Membrane</keyword>
<accession>A0ABT8BJI0</accession>
<reference evidence="4" key="1">
    <citation type="journal article" date="2019" name="Int. J. Syst. Evol. Microbiol.">
        <title>The Global Catalogue of Microorganisms (GCM) 10K type strain sequencing project: providing services to taxonomists for standard genome sequencing and annotation.</title>
        <authorList>
            <consortium name="The Broad Institute Genomics Platform"/>
            <consortium name="The Broad Institute Genome Sequencing Center for Infectious Disease"/>
            <person name="Wu L."/>
            <person name="Ma J."/>
        </authorList>
    </citation>
    <scope>NUCLEOTIDE SEQUENCE [LARGE SCALE GENOMIC DNA]</scope>
    <source>
        <strain evidence="4">CECT 7069</strain>
    </source>
</reference>
<dbReference type="Pfam" id="PF07811">
    <property type="entry name" value="TadE"/>
    <property type="match status" value="1"/>
</dbReference>
<protein>
    <submittedName>
        <fullName evidence="3">TadE/TadG family type IV pilus assembly protein</fullName>
    </submittedName>
</protein>
<keyword evidence="1" id="KW-1133">Transmembrane helix</keyword>
<gene>
    <name evidence="3" type="ORF">QWZ12_15030</name>
</gene>
<dbReference type="Proteomes" id="UP001224644">
    <property type="component" value="Unassembled WGS sequence"/>
</dbReference>
<dbReference type="InterPro" id="IPR012495">
    <property type="entry name" value="TadE-like_dom"/>
</dbReference>
<evidence type="ECO:0000256" key="1">
    <source>
        <dbReference type="SAM" id="Phobius"/>
    </source>
</evidence>
<organism evidence="3 4">
    <name type="scientific">Methylobacterium adhaesivum</name>
    <dbReference type="NCBI Taxonomy" id="333297"/>
    <lineage>
        <taxon>Bacteria</taxon>
        <taxon>Pseudomonadati</taxon>
        <taxon>Pseudomonadota</taxon>
        <taxon>Alphaproteobacteria</taxon>
        <taxon>Hyphomicrobiales</taxon>
        <taxon>Methylobacteriaceae</taxon>
        <taxon>Methylobacterium</taxon>
    </lineage>
</organism>
<dbReference type="RefSeq" id="WP_238227537.1">
    <property type="nucleotide sequence ID" value="NZ_BPQD01000029.1"/>
</dbReference>
<sequence>MANRLASFHRDQDGAALVEAALVLPMLLMLVFALADLSLYFWQRGLAAKAVDLGVRAAIVMDSVAEGPGLTPADSVAYWSGRPPGARCASGGKAGPCPAFRVVCDLAGGCVCSGSSCRFGYSPANLAPILRAMQAVLPRLEPANLRVTYATNGLGYVGRPPPVPVDVTVQIVDLAFDPIFAGLLFAKALPLHATATLPGEDLVTRR</sequence>
<evidence type="ECO:0000259" key="2">
    <source>
        <dbReference type="Pfam" id="PF07811"/>
    </source>
</evidence>